<accession>A0A919RVV1</accession>
<dbReference type="Proteomes" id="UP000679179">
    <property type="component" value="Unassembled WGS sequence"/>
</dbReference>
<reference evidence="6" key="1">
    <citation type="submission" date="2021-03" db="EMBL/GenBank/DDBJ databases">
        <title>Taxonomic study of Clostridium polyendosporum from meadow-gley soil under rice.</title>
        <authorList>
            <person name="Kobayashi H."/>
            <person name="Tanizawa Y."/>
            <person name="Yagura M."/>
        </authorList>
    </citation>
    <scope>NUCLEOTIDE SEQUENCE</scope>
    <source>
        <strain evidence="6">JCM 30710</strain>
    </source>
</reference>
<dbReference type="GO" id="GO:0016020">
    <property type="term" value="C:membrane"/>
    <property type="evidence" value="ECO:0007669"/>
    <property type="project" value="UniProtKB-SubCell"/>
</dbReference>
<feature type="transmembrane region" description="Helical" evidence="5">
    <location>
        <begin position="252"/>
        <end position="277"/>
    </location>
</feature>
<dbReference type="InterPro" id="IPR053153">
    <property type="entry name" value="APC_K+_Transporter"/>
</dbReference>
<evidence type="ECO:0000313" key="7">
    <source>
        <dbReference type="Proteomes" id="UP000679179"/>
    </source>
</evidence>
<dbReference type="PANTHER" id="PTHR47704:SF1">
    <property type="entry name" value="POTASSIUM TRANSPORTER KIMA"/>
    <property type="match status" value="1"/>
</dbReference>
<feature type="transmembrane region" description="Helical" evidence="5">
    <location>
        <begin position="372"/>
        <end position="396"/>
    </location>
</feature>
<feature type="transmembrane region" description="Helical" evidence="5">
    <location>
        <begin position="433"/>
        <end position="451"/>
    </location>
</feature>
<dbReference type="PANTHER" id="PTHR47704">
    <property type="entry name" value="POTASSIUM TRANSPORTER KIMA"/>
    <property type="match status" value="1"/>
</dbReference>
<comment type="subcellular location">
    <subcellularLocation>
        <location evidence="1">Membrane</location>
        <topology evidence="1">Multi-pass membrane protein</topology>
    </subcellularLocation>
</comment>
<keyword evidence="3 5" id="KW-1133">Transmembrane helix</keyword>
<organism evidence="6 7">
    <name type="scientific">Clostridium polyendosporum</name>
    <dbReference type="NCBI Taxonomy" id="69208"/>
    <lineage>
        <taxon>Bacteria</taxon>
        <taxon>Bacillati</taxon>
        <taxon>Bacillota</taxon>
        <taxon>Clostridia</taxon>
        <taxon>Eubacteriales</taxon>
        <taxon>Clostridiaceae</taxon>
        <taxon>Clostridium</taxon>
    </lineage>
</organism>
<feature type="transmembrane region" description="Helical" evidence="5">
    <location>
        <begin position="175"/>
        <end position="200"/>
    </location>
</feature>
<feature type="transmembrane region" description="Helical" evidence="5">
    <location>
        <begin position="212"/>
        <end position="231"/>
    </location>
</feature>
<feature type="transmembrane region" description="Helical" evidence="5">
    <location>
        <begin position="347"/>
        <end position="366"/>
    </location>
</feature>
<evidence type="ECO:0000256" key="3">
    <source>
        <dbReference type="ARBA" id="ARBA00022989"/>
    </source>
</evidence>
<dbReference type="GO" id="GO:0022857">
    <property type="term" value="F:transmembrane transporter activity"/>
    <property type="evidence" value="ECO:0007669"/>
    <property type="project" value="InterPro"/>
</dbReference>
<sequence>MGNFKKYLIGQPLKSSQLHHEKFSVFRGLPILSSDAISSVAYACEEILWVLIPIMGIISYNYLLYVTLSIIALLSILIFSYRQTIDSYPKGGGSYIVSRENLGEIPSLVAGASLTIDYILTVAVSATAGVAAITSAFPFLLPHKIPLTLVIIGIMTLGNLRGISDSAKIFSVPTYFFLIMTIIMILTGIIKYLFFGYTAIPVEGVSETFGDMTVFLFLKAFSAGCTALTGVEAVSDGVANFKEPATKNAKKVLAFLFLIVILIFGGVSYLSTIYHAVPSLEKTVISQIAEQVFGQGSFLFFLMQFATTCILIMAANTAFSDFPLLLSFIARDGYAPRQFNKRGHRLSFSNGILMLAIAAAILVIVFQGENHFLLPLYAVGVFISFTLSQSGMVMKWYRGKEKGWKHKALINGFGALITFCTAIIISINKFTHGAWLVFVLLPLAILLMKRIKKHYNKVASQLSLENNYFPIFNSKVARRFILPIAGLNEAVIKSINYAKCLSDDITAFHVSTNEEETQKLKEKWKKYNIQIPLVIKESEYREVVQPLVDFIESDEFRTTKYDIVTVVLPQFSTEKWWGTILHNQTAVFIRSTLLKKKNIAVITVPFIIHDQYNVSEISVQNKESYPKTDTAS</sequence>
<proteinExistence type="predicted"/>
<dbReference type="RefSeq" id="WP_212902119.1">
    <property type="nucleotide sequence ID" value="NZ_BOPZ01000001.1"/>
</dbReference>
<evidence type="ECO:0000256" key="4">
    <source>
        <dbReference type="ARBA" id="ARBA00023136"/>
    </source>
</evidence>
<keyword evidence="4 5" id="KW-0472">Membrane</keyword>
<dbReference type="AlphaFoldDB" id="A0A919RVV1"/>
<dbReference type="Gene3D" id="1.20.1740.10">
    <property type="entry name" value="Amino acid/polyamine transporter I"/>
    <property type="match status" value="1"/>
</dbReference>
<evidence type="ECO:0000313" key="6">
    <source>
        <dbReference type="EMBL" id="GIM27351.1"/>
    </source>
</evidence>
<dbReference type="InterPro" id="IPR002293">
    <property type="entry name" value="AA/rel_permease1"/>
</dbReference>
<feature type="transmembrane region" description="Helical" evidence="5">
    <location>
        <begin position="62"/>
        <end position="81"/>
    </location>
</feature>
<name>A0A919RVV1_9CLOT</name>
<evidence type="ECO:0000256" key="1">
    <source>
        <dbReference type="ARBA" id="ARBA00004141"/>
    </source>
</evidence>
<evidence type="ECO:0000256" key="2">
    <source>
        <dbReference type="ARBA" id="ARBA00022692"/>
    </source>
</evidence>
<feature type="transmembrane region" description="Helical" evidence="5">
    <location>
        <begin position="297"/>
        <end position="326"/>
    </location>
</feature>
<dbReference type="EMBL" id="BOPZ01000001">
    <property type="protein sequence ID" value="GIM27351.1"/>
    <property type="molecule type" value="Genomic_DNA"/>
</dbReference>
<feature type="transmembrane region" description="Helical" evidence="5">
    <location>
        <begin position="118"/>
        <end position="139"/>
    </location>
</feature>
<keyword evidence="2 5" id="KW-0812">Transmembrane</keyword>
<evidence type="ECO:0000256" key="5">
    <source>
        <dbReference type="SAM" id="Phobius"/>
    </source>
</evidence>
<protein>
    <submittedName>
        <fullName evidence="6">Amino acid permease</fullName>
    </submittedName>
</protein>
<comment type="caution">
    <text evidence="6">The sequence shown here is derived from an EMBL/GenBank/DDBJ whole genome shotgun (WGS) entry which is preliminary data.</text>
</comment>
<feature type="transmembrane region" description="Helical" evidence="5">
    <location>
        <begin position="408"/>
        <end position="427"/>
    </location>
</feature>
<feature type="transmembrane region" description="Helical" evidence="5">
    <location>
        <begin position="145"/>
        <end position="163"/>
    </location>
</feature>
<keyword evidence="7" id="KW-1185">Reference proteome</keyword>
<gene>
    <name evidence="6" type="ORF">CPJCM30710_00170</name>
</gene>
<dbReference type="Pfam" id="PF13520">
    <property type="entry name" value="AA_permease_2"/>
    <property type="match status" value="1"/>
</dbReference>